<sequence>MTLGIPDDALRTVDIATNASVEVNTNETSDQILSLRGIKVATGQSNIKYSDVTAMEDGMSLQSYSGQITAQDFVVDGKNSSGFDTKAEIYSELGQVDVQNASLVACDLQVASGAGTIFITNAESQIQIQSTSGSISATNVRANWIDIRTEQGDVFGSSIITEGNTAFMGRFEVTTISGDITLQQIDASGNVHVESSSGSIQVQLSSLTFVGMYYMRSERGTMTIRRGKYATDNLTELPDSSDGFEKHGAINCKTNDRSCLSYGDLHLRTQYGNIEIVLGCDTFQCN</sequence>
<reference evidence="2" key="3">
    <citation type="submission" date="2015-02" db="UniProtKB">
        <authorList>
            <consortium name="EnsemblProtists"/>
        </authorList>
    </citation>
    <scope>IDENTIFICATION</scope>
    <source>
        <strain evidence="2">DAOM BR144</strain>
    </source>
</reference>
<dbReference type="HOGENOM" id="CLU_974805_0_0_1"/>
<dbReference type="EnsemblProtists" id="PYU1_T006879">
    <property type="protein sequence ID" value="PYU1_T006879"/>
    <property type="gene ID" value="PYU1_G006865"/>
</dbReference>
<reference evidence="3" key="2">
    <citation type="submission" date="2010-04" db="EMBL/GenBank/DDBJ databases">
        <authorList>
            <person name="Buell R."/>
            <person name="Hamilton J."/>
            <person name="Hostetler J."/>
        </authorList>
    </citation>
    <scope>NUCLEOTIDE SEQUENCE [LARGE SCALE GENOMIC DNA]</scope>
    <source>
        <strain evidence="3">DAOM:BR144</strain>
    </source>
</reference>
<dbReference type="InParanoid" id="K3WPI7"/>
<feature type="domain" description="DUF4097" evidence="1">
    <location>
        <begin position="88"/>
        <end position="226"/>
    </location>
</feature>
<evidence type="ECO:0000313" key="2">
    <source>
        <dbReference type="EnsemblProtists" id="PYU1_T006879"/>
    </source>
</evidence>
<dbReference type="EMBL" id="GL376560">
    <property type="status" value="NOT_ANNOTATED_CDS"/>
    <property type="molecule type" value="Genomic_DNA"/>
</dbReference>
<dbReference type="OMA" id="TNNCLAF"/>
<dbReference type="InterPro" id="IPR025164">
    <property type="entry name" value="Toastrack_DUF4097"/>
</dbReference>
<organism evidence="2 3">
    <name type="scientific">Globisporangium ultimum (strain ATCC 200006 / CBS 805.95 / DAOM BR144)</name>
    <name type="common">Pythium ultimum</name>
    <dbReference type="NCBI Taxonomy" id="431595"/>
    <lineage>
        <taxon>Eukaryota</taxon>
        <taxon>Sar</taxon>
        <taxon>Stramenopiles</taxon>
        <taxon>Oomycota</taxon>
        <taxon>Peronosporomycetes</taxon>
        <taxon>Pythiales</taxon>
        <taxon>Pythiaceae</taxon>
        <taxon>Globisporangium</taxon>
    </lineage>
</organism>
<reference evidence="3" key="1">
    <citation type="journal article" date="2010" name="Genome Biol.">
        <title>Genome sequence of the necrotrophic plant pathogen Pythium ultimum reveals original pathogenicity mechanisms and effector repertoire.</title>
        <authorList>
            <person name="Levesque C.A."/>
            <person name="Brouwer H."/>
            <person name="Cano L."/>
            <person name="Hamilton J.P."/>
            <person name="Holt C."/>
            <person name="Huitema E."/>
            <person name="Raffaele S."/>
            <person name="Robideau G.P."/>
            <person name="Thines M."/>
            <person name="Win J."/>
            <person name="Zerillo M.M."/>
            <person name="Beakes G.W."/>
            <person name="Boore J.L."/>
            <person name="Busam D."/>
            <person name="Dumas B."/>
            <person name="Ferriera S."/>
            <person name="Fuerstenberg S.I."/>
            <person name="Gachon C.M."/>
            <person name="Gaulin E."/>
            <person name="Govers F."/>
            <person name="Grenville-Briggs L."/>
            <person name="Horner N."/>
            <person name="Hostetler J."/>
            <person name="Jiang R.H."/>
            <person name="Johnson J."/>
            <person name="Krajaejun T."/>
            <person name="Lin H."/>
            <person name="Meijer H.J."/>
            <person name="Moore B."/>
            <person name="Morris P."/>
            <person name="Phuntmart V."/>
            <person name="Puiu D."/>
            <person name="Shetty J."/>
            <person name="Stajich J.E."/>
            <person name="Tripathy S."/>
            <person name="Wawra S."/>
            <person name="van West P."/>
            <person name="Whitty B.R."/>
            <person name="Coutinho P.M."/>
            <person name="Henrissat B."/>
            <person name="Martin F."/>
            <person name="Thomas P.D."/>
            <person name="Tyler B.M."/>
            <person name="De Vries R.P."/>
            <person name="Kamoun S."/>
            <person name="Yandell M."/>
            <person name="Tisserat N."/>
            <person name="Buell C.R."/>
        </authorList>
    </citation>
    <scope>NUCLEOTIDE SEQUENCE</scope>
    <source>
        <strain evidence="3">DAOM:BR144</strain>
    </source>
</reference>
<dbReference type="Proteomes" id="UP000019132">
    <property type="component" value="Unassembled WGS sequence"/>
</dbReference>
<evidence type="ECO:0000259" key="1">
    <source>
        <dbReference type="Pfam" id="PF13349"/>
    </source>
</evidence>
<name>K3WPI7_GLOUD</name>
<dbReference type="Pfam" id="PF13349">
    <property type="entry name" value="DUF4097"/>
    <property type="match status" value="1"/>
</dbReference>
<dbReference type="eggNOG" id="ENOG502RWMR">
    <property type="taxonomic scope" value="Eukaryota"/>
</dbReference>
<keyword evidence="3" id="KW-1185">Reference proteome</keyword>
<protein>
    <recommendedName>
        <fullName evidence="1">DUF4097 domain-containing protein</fullName>
    </recommendedName>
</protein>
<dbReference type="AlphaFoldDB" id="K3WPI7"/>
<dbReference type="VEuPathDB" id="FungiDB:PYU1_G006865"/>
<evidence type="ECO:0000313" key="3">
    <source>
        <dbReference type="Proteomes" id="UP000019132"/>
    </source>
</evidence>
<dbReference type="STRING" id="431595.K3WPI7"/>
<accession>K3WPI7</accession>
<proteinExistence type="predicted"/>